<dbReference type="InterPro" id="IPR007554">
    <property type="entry name" value="Glycerophosphate_synth"/>
</dbReference>
<dbReference type="EMBL" id="UFXW01000004">
    <property type="protein sequence ID" value="STC85036.1"/>
    <property type="molecule type" value="Genomic_DNA"/>
</dbReference>
<accession>A0A376D8S0</accession>
<dbReference type="Gene3D" id="3.40.50.12580">
    <property type="match status" value="1"/>
</dbReference>
<dbReference type="AlphaFoldDB" id="A0A376D8S0"/>
<keyword evidence="1" id="KW-0808">Transferase</keyword>
<gene>
    <name evidence="1" type="ORF">NCTC10767_03476</name>
</gene>
<dbReference type="Proteomes" id="UP000254647">
    <property type="component" value="Unassembled WGS sequence"/>
</dbReference>
<protein>
    <submittedName>
        <fullName evidence="1">Putative CDP-glycerol:poly(Glycerophosphate) glycerophosphotransferase</fullName>
        <ecNumber evidence="1">2.7.8.12</ecNumber>
    </submittedName>
</protein>
<evidence type="ECO:0000313" key="2">
    <source>
        <dbReference type="Proteomes" id="UP000254647"/>
    </source>
</evidence>
<reference evidence="1 2" key="1">
    <citation type="submission" date="2018-06" db="EMBL/GenBank/DDBJ databases">
        <authorList>
            <consortium name="Pathogen Informatics"/>
            <person name="Doyle S."/>
        </authorList>
    </citation>
    <scope>NUCLEOTIDE SEQUENCE [LARGE SCALE GENOMIC DNA]</scope>
    <source>
        <strain evidence="1 2">NCTC10767</strain>
    </source>
</reference>
<name>A0A376D8S0_ECOLX</name>
<dbReference type="GO" id="GO:0016020">
    <property type="term" value="C:membrane"/>
    <property type="evidence" value="ECO:0007669"/>
    <property type="project" value="InterPro"/>
</dbReference>
<dbReference type="InterPro" id="IPR043148">
    <property type="entry name" value="TagF_C"/>
</dbReference>
<dbReference type="EC" id="2.7.8.12" evidence="1"/>
<dbReference type="Pfam" id="PF04464">
    <property type="entry name" value="Glyphos_transf"/>
    <property type="match status" value="1"/>
</dbReference>
<evidence type="ECO:0000313" key="1">
    <source>
        <dbReference type="EMBL" id="STC85036.1"/>
    </source>
</evidence>
<proteinExistence type="predicted"/>
<organism evidence="1 2">
    <name type="scientific">Escherichia coli</name>
    <dbReference type="NCBI Taxonomy" id="562"/>
    <lineage>
        <taxon>Bacteria</taxon>
        <taxon>Pseudomonadati</taxon>
        <taxon>Pseudomonadota</taxon>
        <taxon>Gammaproteobacteria</taxon>
        <taxon>Enterobacterales</taxon>
        <taxon>Enterobacteriaceae</taxon>
        <taxon>Escherichia</taxon>
    </lineage>
</organism>
<sequence>MIIHLKVHLGVYDMQYAIIADPPRISNLLSRAYHKVNNDKNSIKKTKKTFLYAPTWRDDRSDFISISGLNFNEINNFLLKNKRVFTNQVAS</sequence>
<dbReference type="GO" id="GO:0047355">
    <property type="term" value="F:CDP-glycerol glycerophosphotransferase activity"/>
    <property type="evidence" value="ECO:0007669"/>
    <property type="project" value="UniProtKB-EC"/>
</dbReference>